<proteinExistence type="predicted"/>
<sequence length="133" mass="14977">MVTKVSDSMLTIALPSLIHRIGREHATALQAFAAEHRCTLKRVRRSRNWQCQGEPEDMLLLLRTIQASEMALSVSFVVAKLESGIQPYRQDTLSERLAHFVRENPAMTLAELMEKTGCTVAQARAAREAQEAW</sequence>
<dbReference type="Proteomes" id="UP000051221">
    <property type="component" value="Unassembled WGS sequence"/>
</dbReference>
<dbReference type="EMBL" id="LKHS01000005">
    <property type="protein sequence ID" value="KQH86905.1"/>
    <property type="molecule type" value="Genomic_DNA"/>
</dbReference>
<dbReference type="AlphaFoldDB" id="A0A0Q2MG07"/>
<dbReference type="InterPro" id="IPR022253">
    <property type="entry name" value="Ribosome_recyc_fac_bac"/>
</dbReference>
<organism evidence="1 2">
    <name type="scientific">Vibrio furnissii</name>
    <dbReference type="NCBI Taxonomy" id="29494"/>
    <lineage>
        <taxon>Bacteria</taxon>
        <taxon>Pseudomonadati</taxon>
        <taxon>Pseudomonadota</taxon>
        <taxon>Gammaproteobacteria</taxon>
        <taxon>Vibrionales</taxon>
        <taxon>Vibrionaceae</taxon>
        <taxon>Vibrio</taxon>
    </lineage>
</organism>
<gene>
    <name evidence="1" type="ORF">AMR76_07440</name>
</gene>
<reference evidence="1 2" key="1">
    <citation type="submission" date="2015-08" db="EMBL/GenBank/DDBJ databases">
        <title>Antibacterial properties of a collection of Vibrionaceae strains.</title>
        <authorList>
            <person name="Giubergia S."/>
        </authorList>
    </citation>
    <scope>NUCLEOTIDE SEQUENCE [LARGE SCALE GENOMIC DNA]</scope>
    <source>
        <strain evidence="1 2">S0821</strain>
    </source>
</reference>
<dbReference type="Pfam" id="PF12614">
    <property type="entry name" value="RRF_GI"/>
    <property type="match status" value="1"/>
</dbReference>
<dbReference type="RefSeq" id="WP_055465777.1">
    <property type="nucleotide sequence ID" value="NZ_LKHS01000005.1"/>
</dbReference>
<evidence type="ECO:0000313" key="2">
    <source>
        <dbReference type="Proteomes" id="UP000051221"/>
    </source>
</evidence>
<dbReference type="InParanoid" id="A0A0Q2MG07"/>
<name>A0A0Q2MG07_VIBFU</name>
<protein>
    <submittedName>
        <fullName evidence="1">Ribosome recycling factor</fullName>
    </submittedName>
</protein>
<evidence type="ECO:0000313" key="1">
    <source>
        <dbReference type="EMBL" id="KQH86905.1"/>
    </source>
</evidence>
<keyword evidence="2" id="KW-1185">Reference proteome</keyword>
<accession>A0A0Q2MG07</accession>
<comment type="caution">
    <text evidence="1">The sequence shown here is derived from an EMBL/GenBank/DDBJ whole genome shotgun (WGS) entry which is preliminary data.</text>
</comment>